<dbReference type="PANTHER" id="PTHR39430">
    <property type="entry name" value="MEMBRANE-ASSOCIATED PROTEASE-RELATED"/>
    <property type="match status" value="1"/>
</dbReference>
<sequence>MRTVLIFAKSLLYLIIYAGTVMLMNTAIYNWISQPDLKTWFDNNPASIFIIANLIVLALYIPLQRLQRVSFADLGFVSPKSLLVSAGAGLSLGLFIASFSGISWIKDNYPEIANLVTFIIDGGHFLVILFGSILLGSLLEEWLFRGLLLHLFRERFSTLLSVLLQAVFFGAVFMNITVGLFAALGAVIYGVIRVSTGSLWSSLITHMISTTSLYVVSLFIKEWSSATVVALTIISGLALLAHIFVLLFRSRRLPRNKQTAGSFK</sequence>
<keyword evidence="1" id="KW-0472">Membrane</keyword>
<comment type="caution">
    <text evidence="3">The sequence shown here is derived from an EMBL/GenBank/DDBJ whole genome shotgun (WGS) entry which is preliminary data.</text>
</comment>
<proteinExistence type="predicted"/>
<feature type="transmembrane region" description="Helical" evidence="1">
    <location>
        <begin position="44"/>
        <end position="63"/>
    </location>
</feature>
<keyword evidence="3" id="KW-0378">Hydrolase</keyword>
<evidence type="ECO:0000313" key="4">
    <source>
        <dbReference type="Proteomes" id="UP000077355"/>
    </source>
</evidence>
<feature type="transmembrane region" description="Helical" evidence="1">
    <location>
        <begin position="159"/>
        <end position="192"/>
    </location>
</feature>
<feature type="transmembrane region" description="Helical" evidence="1">
    <location>
        <begin position="226"/>
        <end position="248"/>
    </location>
</feature>
<accession>A0A168KWB4</accession>
<dbReference type="PANTHER" id="PTHR39430:SF1">
    <property type="entry name" value="PROTEASE"/>
    <property type="match status" value="1"/>
</dbReference>
<keyword evidence="1" id="KW-1133">Transmembrane helix</keyword>
<keyword evidence="4" id="KW-1185">Reference proteome</keyword>
<dbReference type="RefSeq" id="WP_068652157.1">
    <property type="nucleotide sequence ID" value="NZ_CP043611.1"/>
</dbReference>
<dbReference type="InterPro" id="IPR003675">
    <property type="entry name" value="Rce1/LyrA-like_dom"/>
</dbReference>
<organism evidence="3 4">
    <name type="scientific">Paenibacillus antarcticus</name>
    <dbReference type="NCBI Taxonomy" id="253703"/>
    <lineage>
        <taxon>Bacteria</taxon>
        <taxon>Bacillati</taxon>
        <taxon>Bacillota</taxon>
        <taxon>Bacilli</taxon>
        <taxon>Bacillales</taxon>
        <taxon>Paenibacillaceae</taxon>
        <taxon>Paenibacillus</taxon>
    </lineage>
</organism>
<evidence type="ECO:0000259" key="2">
    <source>
        <dbReference type="Pfam" id="PF02517"/>
    </source>
</evidence>
<dbReference type="AlphaFoldDB" id="A0A168KWB4"/>
<feature type="transmembrane region" description="Helical" evidence="1">
    <location>
        <begin position="112"/>
        <end position="139"/>
    </location>
</feature>
<feature type="transmembrane region" description="Helical" evidence="1">
    <location>
        <begin position="12"/>
        <end position="32"/>
    </location>
</feature>
<protein>
    <submittedName>
        <fullName evidence="3">CAAX protease</fullName>
    </submittedName>
</protein>
<evidence type="ECO:0000313" key="3">
    <source>
        <dbReference type="EMBL" id="OAB42549.1"/>
    </source>
</evidence>
<dbReference type="GO" id="GO:0080120">
    <property type="term" value="P:CAAX-box protein maturation"/>
    <property type="evidence" value="ECO:0007669"/>
    <property type="project" value="UniProtKB-ARBA"/>
</dbReference>
<keyword evidence="1" id="KW-0812">Transmembrane</keyword>
<dbReference type="GO" id="GO:0006508">
    <property type="term" value="P:proteolysis"/>
    <property type="evidence" value="ECO:0007669"/>
    <property type="project" value="UniProtKB-KW"/>
</dbReference>
<evidence type="ECO:0000256" key="1">
    <source>
        <dbReference type="SAM" id="Phobius"/>
    </source>
</evidence>
<feature type="transmembrane region" description="Helical" evidence="1">
    <location>
        <begin position="199"/>
        <end position="220"/>
    </location>
</feature>
<feature type="domain" description="CAAX prenyl protease 2/Lysostaphin resistance protein A-like" evidence="2">
    <location>
        <begin position="124"/>
        <end position="209"/>
    </location>
</feature>
<keyword evidence="3" id="KW-0645">Protease</keyword>
<dbReference type="Pfam" id="PF02517">
    <property type="entry name" value="Rce1-like"/>
    <property type="match status" value="1"/>
</dbReference>
<gene>
    <name evidence="3" type="ORF">PBAT_19825</name>
</gene>
<dbReference type="EMBL" id="LVJI01000035">
    <property type="protein sequence ID" value="OAB42549.1"/>
    <property type="molecule type" value="Genomic_DNA"/>
</dbReference>
<reference evidence="3 4" key="1">
    <citation type="submission" date="2016-03" db="EMBL/GenBank/DDBJ databases">
        <title>Draft genome sequence of Paenibacillus antarcticus CECT 5836.</title>
        <authorList>
            <person name="Shin S.-K."/>
            <person name="Yi H."/>
        </authorList>
    </citation>
    <scope>NUCLEOTIDE SEQUENCE [LARGE SCALE GENOMIC DNA]</scope>
    <source>
        <strain evidence="3 4">CECT 5836</strain>
    </source>
</reference>
<dbReference type="GO" id="GO:0004175">
    <property type="term" value="F:endopeptidase activity"/>
    <property type="evidence" value="ECO:0007669"/>
    <property type="project" value="UniProtKB-ARBA"/>
</dbReference>
<feature type="transmembrane region" description="Helical" evidence="1">
    <location>
        <begin position="83"/>
        <end position="105"/>
    </location>
</feature>
<dbReference type="Proteomes" id="UP000077355">
    <property type="component" value="Unassembled WGS sequence"/>
</dbReference>
<name>A0A168KWB4_9BACL</name>